<dbReference type="InterPro" id="IPR045739">
    <property type="entry name" value="ACT_dom_pair"/>
</dbReference>
<dbReference type="PANTHER" id="PTHR40099">
    <property type="entry name" value="ACETOLACTATE SYNTHASE, SMALL SUBUNIT"/>
    <property type="match status" value="1"/>
</dbReference>
<dbReference type="PANTHER" id="PTHR40099:SF1">
    <property type="entry name" value="ACETOLACTATE SYNTHASE, SMALL SUBUNIT"/>
    <property type="match status" value="1"/>
</dbReference>
<protein>
    <submittedName>
        <fullName evidence="2">Acetolactate synthase</fullName>
    </submittedName>
</protein>
<dbReference type="SUPFAM" id="SSF55021">
    <property type="entry name" value="ACT-like"/>
    <property type="match status" value="2"/>
</dbReference>
<dbReference type="OrthoDB" id="197857at2"/>
<dbReference type="EMBL" id="CP037899">
    <property type="protein sequence ID" value="QDQ42026.1"/>
    <property type="molecule type" value="Genomic_DNA"/>
</dbReference>
<accession>A0A0C1UP44</accession>
<reference evidence="3" key="2">
    <citation type="journal article" date="2019" name="BMC Genomics">
        <title>Complete genome sequence analysis of the thermoacidophilic verrucomicrobial methanotroph 'Candidatus Methylacidiphilum kamchatkense' strain Kam1 and comparison with its closest relatives.</title>
        <authorList>
            <person name="Kruse T."/>
            <person name="Ratnadevi C.M."/>
            <person name="Erikstad H.A."/>
            <person name="Birkeland N.K."/>
        </authorList>
    </citation>
    <scope>NUCLEOTIDE SEQUENCE</scope>
    <source>
        <strain evidence="3">Kam1</strain>
    </source>
</reference>
<evidence type="ECO:0000313" key="2">
    <source>
        <dbReference type="EMBL" id="KIE58259.1"/>
    </source>
</evidence>
<evidence type="ECO:0000313" key="5">
    <source>
        <dbReference type="Proteomes" id="UP000315925"/>
    </source>
</evidence>
<dbReference type="AlphaFoldDB" id="A0A0C1UP44"/>
<dbReference type="KEGG" id="mkc:kam1_782"/>
<name>A0A0C1UP44_9BACT</name>
<evidence type="ECO:0000313" key="3">
    <source>
        <dbReference type="EMBL" id="QDQ42026.1"/>
    </source>
</evidence>
<dbReference type="RefSeq" id="WP_009061316.1">
    <property type="nucleotide sequence ID" value="NZ_CP037899.1"/>
</dbReference>
<dbReference type="Proteomes" id="UP000031594">
    <property type="component" value="Unassembled WGS sequence"/>
</dbReference>
<keyword evidence="4" id="KW-1185">Reference proteome</keyword>
<dbReference type="STRING" id="1202785.A946_08845"/>
<evidence type="ECO:0000313" key="4">
    <source>
        <dbReference type="Proteomes" id="UP000031594"/>
    </source>
</evidence>
<feature type="domain" description="ACT" evidence="1">
    <location>
        <begin position="14"/>
        <end position="152"/>
    </location>
</feature>
<gene>
    <name evidence="2" type="ORF">A946_08845</name>
    <name evidence="3" type="ORF">kam1_782</name>
</gene>
<dbReference type="EMBL" id="JQNX01000006">
    <property type="protein sequence ID" value="KIE58259.1"/>
    <property type="molecule type" value="Genomic_DNA"/>
</dbReference>
<dbReference type="Gene3D" id="3.30.2130.10">
    <property type="entry name" value="VC0802-like"/>
    <property type="match status" value="1"/>
</dbReference>
<reference evidence="2 4" key="1">
    <citation type="submission" date="2014-08" db="EMBL/GenBank/DDBJ databases">
        <title>Methylacidiphilum kamchatkense strain Kam1 draft genome sequence.</title>
        <authorList>
            <person name="Birkeland N.-K."/>
            <person name="Erikstad H.A."/>
        </authorList>
    </citation>
    <scope>NUCLEOTIDE SEQUENCE [LARGE SCALE GENOMIC DNA]</scope>
    <source>
        <strain evidence="2 4">Kam1</strain>
    </source>
</reference>
<proteinExistence type="predicted"/>
<reference evidence="5" key="3">
    <citation type="submission" date="2019-03" db="EMBL/GenBank/DDBJ databases">
        <title>Complete genome of Methylacidiphilum kamchatkense Kam1.</title>
        <authorList>
            <person name="Kruse T."/>
            <person name="Murarilal Ratnadevi C."/>
            <person name="Erikstad H.-A."/>
            <person name="Birkeland N.-K."/>
        </authorList>
    </citation>
    <scope>NUCLEOTIDE SEQUENCE [LARGE SCALE GENOMIC DNA]</scope>
    <source>
        <strain evidence="5">kam1</strain>
    </source>
</reference>
<dbReference type="Pfam" id="PF19571">
    <property type="entry name" value="ACT_8"/>
    <property type="match status" value="1"/>
</dbReference>
<dbReference type="Proteomes" id="UP000315925">
    <property type="component" value="Chromosome"/>
</dbReference>
<dbReference type="InterPro" id="IPR045865">
    <property type="entry name" value="ACT-like_dom_sf"/>
</dbReference>
<organism evidence="3 5">
    <name type="scientific">Methylacidiphilum kamchatkense Kam1</name>
    <dbReference type="NCBI Taxonomy" id="1202785"/>
    <lineage>
        <taxon>Bacteria</taxon>
        <taxon>Pseudomonadati</taxon>
        <taxon>Verrucomicrobiota</taxon>
        <taxon>Methylacidiphilae</taxon>
        <taxon>Methylacidiphilales</taxon>
        <taxon>Methylacidiphilaceae</taxon>
        <taxon>Methylacidiphilum (ex Ratnadevi et al. 2023)</taxon>
    </lineage>
</organism>
<sequence>MGIQTTQDRQPEKISQFTVFMENKAGRLLELVRLLESHEIHIIGFTILDTSEASTIRLVVDDPQNARKILAENGISYTECSLIALELPQSAEDLRKVLTVLLQAEINIYFSYPFLTRPYGKAVLALRVEDEELAISVLLRNNYRVLFQKDISR</sequence>
<evidence type="ECO:0000259" key="1">
    <source>
        <dbReference type="Pfam" id="PF19571"/>
    </source>
</evidence>